<dbReference type="InterPro" id="IPR011009">
    <property type="entry name" value="Kinase-like_dom_sf"/>
</dbReference>
<evidence type="ECO:0000256" key="2">
    <source>
        <dbReference type="ARBA" id="ARBA00022527"/>
    </source>
</evidence>
<dbReference type="PIRSF" id="PIRSF000660">
    <property type="entry name" value="Ser/Thr_PK_GCN2"/>
    <property type="match status" value="1"/>
</dbReference>
<feature type="binding site" evidence="11">
    <location>
        <position position="511"/>
    </location>
    <ligand>
        <name>ATP</name>
        <dbReference type="ChEBI" id="CHEBI:30616"/>
    </ligand>
</feature>
<keyword evidence="13" id="KW-0175">Coiled coil</keyword>
<evidence type="ECO:0000256" key="5">
    <source>
        <dbReference type="ARBA" id="ARBA00022777"/>
    </source>
</evidence>
<dbReference type="InterPro" id="IPR000719">
    <property type="entry name" value="Prot_kinase_dom"/>
</dbReference>
<evidence type="ECO:0000256" key="1">
    <source>
        <dbReference type="ARBA" id="ARBA00012513"/>
    </source>
</evidence>
<name>A0A6A6P0I1_9PEZI</name>
<dbReference type="Pfam" id="PF12745">
    <property type="entry name" value="HGTP_anticodon2"/>
    <property type="match status" value="1"/>
</dbReference>
<gene>
    <name evidence="16" type="ORF">BDY21DRAFT_37899</name>
</gene>
<comment type="catalytic activity">
    <reaction evidence="9">
        <text>L-seryl-[protein] + ATP = O-phospho-L-seryl-[protein] + ADP + H(+)</text>
        <dbReference type="Rhea" id="RHEA:17989"/>
        <dbReference type="Rhea" id="RHEA-COMP:9863"/>
        <dbReference type="Rhea" id="RHEA-COMP:11604"/>
        <dbReference type="ChEBI" id="CHEBI:15378"/>
        <dbReference type="ChEBI" id="CHEBI:29999"/>
        <dbReference type="ChEBI" id="CHEBI:30616"/>
        <dbReference type="ChEBI" id="CHEBI:83421"/>
        <dbReference type="ChEBI" id="CHEBI:456216"/>
        <dbReference type="EC" id="2.7.11.1"/>
    </reaction>
</comment>
<dbReference type="FunFam" id="3.30.930.10:FF:000074">
    <property type="entry name" value="Serine/threonine-protein kinase gcn2"/>
    <property type="match status" value="1"/>
</dbReference>
<feature type="region of interest" description="Disordered" evidence="14">
    <location>
        <begin position="72"/>
        <end position="91"/>
    </location>
</feature>
<reference evidence="16" key="1">
    <citation type="journal article" date="2020" name="Stud. Mycol.">
        <title>101 Dothideomycetes genomes: a test case for predicting lifestyles and emergence of pathogens.</title>
        <authorList>
            <person name="Haridas S."/>
            <person name="Albert R."/>
            <person name="Binder M."/>
            <person name="Bloem J."/>
            <person name="Labutti K."/>
            <person name="Salamov A."/>
            <person name="Andreopoulos B."/>
            <person name="Baker S."/>
            <person name="Barry K."/>
            <person name="Bills G."/>
            <person name="Bluhm B."/>
            <person name="Cannon C."/>
            <person name="Castanera R."/>
            <person name="Culley D."/>
            <person name="Daum C."/>
            <person name="Ezra D."/>
            <person name="Gonzalez J."/>
            <person name="Henrissat B."/>
            <person name="Kuo A."/>
            <person name="Liang C."/>
            <person name="Lipzen A."/>
            <person name="Lutzoni F."/>
            <person name="Magnuson J."/>
            <person name="Mondo S."/>
            <person name="Nolan M."/>
            <person name="Ohm R."/>
            <person name="Pangilinan J."/>
            <person name="Park H.-J."/>
            <person name="Ramirez L."/>
            <person name="Alfaro M."/>
            <person name="Sun H."/>
            <person name="Tritt A."/>
            <person name="Yoshinaga Y."/>
            <person name="Zwiers L.-H."/>
            <person name="Turgeon B."/>
            <person name="Goodwin S."/>
            <person name="Spatafora J."/>
            <person name="Crous P."/>
            <person name="Grigoriev I."/>
        </authorList>
    </citation>
    <scope>NUCLEOTIDE SEQUENCE</scope>
    <source>
        <strain evidence="16">ATCC 16933</strain>
    </source>
</reference>
<keyword evidence="3" id="KW-0808">Transferase</keyword>
<dbReference type="FunFam" id="3.30.200.20:FF:000379">
    <property type="entry name" value="eIF-2-alpha kinase GCN2"/>
    <property type="match status" value="1"/>
</dbReference>
<evidence type="ECO:0000259" key="15">
    <source>
        <dbReference type="PROSITE" id="PS50011"/>
    </source>
</evidence>
<feature type="domain" description="Protein kinase" evidence="15">
    <location>
        <begin position="151"/>
        <end position="428"/>
    </location>
</feature>
<feature type="active site" description="Proton acceptor" evidence="10">
    <location>
        <position position="709"/>
    </location>
</feature>
<comment type="similarity">
    <text evidence="7">Belongs to the protein kinase superfamily. Ser/Thr protein kinase family. GCN2 subfamily.</text>
</comment>
<dbReference type="Gene3D" id="3.30.200.20">
    <property type="entry name" value="Phosphorylase Kinase, domain 1"/>
    <property type="match status" value="1"/>
</dbReference>
<feature type="region of interest" description="Disordered" evidence="14">
    <location>
        <begin position="553"/>
        <end position="578"/>
    </location>
</feature>
<evidence type="ECO:0000256" key="12">
    <source>
        <dbReference type="PROSITE-ProRule" id="PRU10141"/>
    </source>
</evidence>
<dbReference type="InterPro" id="IPR024435">
    <property type="entry name" value="HisRS-related_dom"/>
</dbReference>
<feature type="binding site" evidence="12">
    <location>
        <position position="512"/>
    </location>
    <ligand>
        <name>ATP</name>
        <dbReference type="ChEBI" id="CHEBI:30616"/>
    </ligand>
</feature>
<dbReference type="FunFam" id="3.40.50.800:FF:000009">
    <property type="entry name" value="Eukaryotic translation initiation factor 2-alpha kinase"/>
    <property type="match status" value="1"/>
</dbReference>
<dbReference type="Gene3D" id="3.40.50.800">
    <property type="entry name" value="Anticodon-binding domain"/>
    <property type="match status" value="1"/>
</dbReference>
<dbReference type="InterPro" id="IPR016255">
    <property type="entry name" value="Gcn2"/>
</dbReference>
<evidence type="ECO:0000313" key="16">
    <source>
        <dbReference type="EMBL" id="KAF2457267.1"/>
    </source>
</evidence>
<dbReference type="PANTHER" id="PTHR11042">
    <property type="entry name" value="EUKARYOTIC TRANSLATION INITIATION FACTOR 2-ALPHA KINASE EIF2-ALPHA KINASE -RELATED"/>
    <property type="match status" value="1"/>
</dbReference>
<keyword evidence="6 11" id="KW-0067">ATP-binding</keyword>
<evidence type="ECO:0000256" key="13">
    <source>
        <dbReference type="SAM" id="Coils"/>
    </source>
</evidence>
<dbReference type="InterPro" id="IPR017441">
    <property type="entry name" value="Protein_kinase_ATP_BS"/>
</dbReference>
<feature type="region of interest" description="Disordered" evidence="14">
    <location>
        <begin position="601"/>
        <end position="653"/>
    </location>
</feature>
<dbReference type="PROSITE" id="PS50011">
    <property type="entry name" value="PROTEIN_KINASE_DOM"/>
    <property type="match status" value="2"/>
</dbReference>
<dbReference type="Proteomes" id="UP000799766">
    <property type="component" value="Unassembled WGS sequence"/>
</dbReference>
<dbReference type="Pfam" id="PF00069">
    <property type="entry name" value="Pkinase"/>
    <property type="match status" value="3"/>
</dbReference>
<evidence type="ECO:0000313" key="17">
    <source>
        <dbReference type="Proteomes" id="UP000799766"/>
    </source>
</evidence>
<accession>A0A6A6P0I1</accession>
<evidence type="ECO:0000256" key="8">
    <source>
        <dbReference type="ARBA" id="ARBA00047899"/>
    </source>
</evidence>
<dbReference type="GO" id="GO:0005634">
    <property type="term" value="C:nucleus"/>
    <property type="evidence" value="ECO:0007669"/>
    <property type="project" value="TreeGrafter"/>
</dbReference>
<feature type="coiled-coil region" evidence="13">
    <location>
        <begin position="195"/>
        <end position="222"/>
    </location>
</feature>
<dbReference type="CDD" id="cd14012">
    <property type="entry name" value="PK_eIF2AK_GCN2_rpt1"/>
    <property type="match status" value="1"/>
</dbReference>
<evidence type="ECO:0000256" key="7">
    <source>
        <dbReference type="ARBA" id="ARBA00037982"/>
    </source>
</evidence>
<dbReference type="PROSITE" id="PS00108">
    <property type="entry name" value="PROTEIN_KINASE_ST"/>
    <property type="match status" value="1"/>
</dbReference>
<evidence type="ECO:0000256" key="9">
    <source>
        <dbReference type="ARBA" id="ARBA00048679"/>
    </source>
</evidence>
<dbReference type="SUPFAM" id="SSF56112">
    <property type="entry name" value="Protein kinase-like (PK-like)"/>
    <property type="match status" value="2"/>
</dbReference>
<dbReference type="PROSITE" id="PS00107">
    <property type="entry name" value="PROTEIN_KINASE_ATP"/>
    <property type="match status" value="1"/>
</dbReference>
<dbReference type="GO" id="GO:0004694">
    <property type="term" value="F:eukaryotic translation initiation factor 2alpha kinase activity"/>
    <property type="evidence" value="ECO:0007669"/>
    <property type="project" value="InterPro"/>
</dbReference>
<organism evidence="16 17">
    <name type="scientific">Lineolata rhizophorae</name>
    <dbReference type="NCBI Taxonomy" id="578093"/>
    <lineage>
        <taxon>Eukaryota</taxon>
        <taxon>Fungi</taxon>
        <taxon>Dikarya</taxon>
        <taxon>Ascomycota</taxon>
        <taxon>Pezizomycotina</taxon>
        <taxon>Dothideomycetes</taxon>
        <taxon>Dothideomycetes incertae sedis</taxon>
        <taxon>Lineolatales</taxon>
        <taxon>Lineolataceae</taxon>
        <taxon>Lineolata</taxon>
    </lineage>
</organism>
<evidence type="ECO:0000256" key="3">
    <source>
        <dbReference type="ARBA" id="ARBA00022679"/>
    </source>
</evidence>
<feature type="region of interest" description="Disordered" evidence="14">
    <location>
        <begin position="434"/>
        <end position="453"/>
    </location>
</feature>
<feature type="compositionally biased region" description="Acidic residues" evidence="14">
    <location>
        <begin position="601"/>
        <end position="620"/>
    </location>
</feature>
<dbReference type="GO" id="GO:0005737">
    <property type="term" value="C:cytoplasm"/>
    <property type="evidence" value="ECO:0007669"/>
    <property type="project" value="TreeGrafter"/>
</dbReference>
<feature type="region of interest" description="Disordered" evidence="14">
    <location>
        <begin position="99"/>
        <end position="120"/>
    </location>
</feature>
<dbReference type="GO" id="GO:0005524">
    <property type="term" value="F:ATP binding"/>
    <property type="evidence" value="ECO:0007669"/>
    <property type="project" value="UniProtKB-UniRule"/>
</dbReference>
<dbReference type="Pfam" id="PF13393">
    <property type="entry name" value="tRNA-synt_His"/>
    <property type="match status" value="1"/>
</dbReference>
<dbReference type="InterPro" id="IPR045864">
    <property type="entry name" value="aa-tRNA-synth_II/BPL/LPL"/>
</dbReference>
<dbReference type="SUPFAM" id="SSF55681">
    <property type="entry name" value="Class II aaRS and biotin synthetases"/>
    <property type="match status" value="1"/>
</dbReference>
<dbReference type="InterPro" id="IPR041715">
    <property type="entry name" value="HisRS-like_core"/>
</dbReference>
<evidence type="ECO:0000256" key="10">
    <source>
        <dbReference type="PIRSR" id="PIRSR000660-1"/>
    </source>
</evidence>
<dbReference type="GO" id="GO:0000077">
    <property type="term" value="P:DNA damage checkpoint signaling"/>
    <property type="evidence" value="ECO:0007669"/>
    <property type="project" value="InterPro"/>
</dbReference>
<evidence type="ECO:0000256" key="11">
    <source>
        <dbReference type="PIRSR" id="PIRSR000660-2"/>
    </source>
</evidence>
<dbReference type="CDD" id="cd14046">
    <property type="entry name" value="STKc_EIF2AK4_GCN2_rpt2"/>
    <property type="match status" value="1"/>
</dbReference>
<evidence type="ECO:0000256" key="14">
    <source>
        <dbReference type="SAM" id="MobiDB-lite"/>
    </source>
</evidence>
<comment type="catalytic activity">
    <reaction evidence="8">
        <text>L-threonyl-[protein] + ATP = O-phospho-L-threonyl-[protein] + ADP + H(+)</text>
        <dbReference type="Rhea" id="RHEA:46608"/>
        <dbReference type="Rhea" id="RHEA-COMP:11060"/>
        <dbReference type="Rhea" id="RHEA-COMP:11605"/>
        <dbReference type="ChEBI" id="CHEBI:15378"/>
        <dbReference type="ChEBI" id="CHEBI:30013"/>
        <dbReference type="ChEBI" id="CHEBI:30616"/>
        <dbReference type="ChEBI" id="CHEBI:61977"/>
        <dbReference type="ChEBI" id="CHEBI:456216"/>
        <dbReference type="EC" id="2.7.11.1"/>
    </reaction>
</comment>
<protein>
    <recommendedName>
        <fullName evidence="1">non-specific serine/threonine protein kinase</fullName>
        <ecNumber evidence="1">2.7.11.1</ecNumber>
    </recommendedName>
</protein>
<feature type="compositionally biased region" description="Polar residues" evidence="14">
    <location>
        <begin position="111"/>
        <end position="120"/>
    </location>
</feature>
<dbReference type="OrthoDB" id="341578at2759"/>
<keyword evidence="17" id="KW-1185">Reference proteome</keyword>
<dbReference type="Gene3D" id="1.10.510.10">
    <property type="entry name" value="Transferase(Phosphotransferase) domain 1"/>
    <property type="match status" value="2"/>
</dbReference>
<feature type="binding site" evidence="11">
    <location>
        <begin position="488"/>
        <end position="496"/>
    </location>
    <ligand>
        <name>ATP</name>
        <dbReference type="ChEBI" id="CHEBI:30616"/>
    </ligand>
</feature>
<evidence type="ECO:0000256" key="4">
    <source>
        <dbReference type="ARBA" id="ARBA00022741"/>
    </source>
</evidence>
<sequence length="1523" mass="170754">MQGVRERSRHEIETIISMKPKELLGEVMIYEIASSIQEVLEDAVASREQDNALPSLAEAREKEVEKAHELARRQEEDLQKKMEEEKAEEDRALKRMVDDEMRRRQKHKSRQSTSVIGNSLSDPAKLNMDAILFDRLITCQEDNNTFQFSAVAITRKVGAGPLTEVFMSQPMTSGDQTPPCLALKKTKVKVTSSTQTKAKKRILELEEEIEDLKRLRSDSIAAVLDFKIEKLESESNESKLETWEISILTDFGNKGSLCEMLELIDTIPTDRVRSWSIDLLEALDFYHRNGVIHKRLHPNNVLLSRSSSSGAISVQLADAGFQESLYELRDIVRSTKPAVLTSAYWIPTELSQAATISRRSRKTDIWDLGVIFLQMIFGLRTPEQYSSPSALIEALELSQPLEDIIRKFFRPDTKKRPSAFDLMPSEFLRSEAPVFDQQASRPPLPSRLSSSSASLPIPLDRRVRRESSGAGAGMYSRYASEWVETGRLGKGGYGEVVKARNKLDGRIYAIKKIRLNSSSALSEVLSEVMLLSRLNHPYVVRYYAAWPEDDTTSISETEEDTPSFSEDTSSVSKKPGLNVDFGQSTGGLDFISSSGFPKIEFEDDSDENAVESDSEADDDIVFQQDNGGQPESTDSSPALQKKRSQTSSRAANPPMKVTLYIQMEYCERQTLRDLIRKGLYSNPDDAWRLFRQILEGLVHMHSHGIIHRDLKPDNIFIDMANNPRIGDFGLATSGQYHLADKAVSGAHPDGDMTRSIGTTLYVAPELRSDVGGSYNDKVDMYSLGIIFFEMCYPLKTAMERDHVIRNLREKIHTLPQEFNSPDKALQGSIITSLISHRPSERPSSAELLRSGKLPLQIEDETIRQALQGLSDSSSPYYQKIMSALFSQSSNREVKDLSWDLGAANGAHSAQLSDLVLQGLVKDRLSSIFRRHGAVEIQRDVIFPSSSFYSNNSVMQLLDASGTLVQLPYDLTLPFARAIAREAPAAEKTFTIGTVFRDTYTGGAPRSNGEADFDIISYGTLDLALKEAEVIKVVDEIIDGFPSLSSSQMCFHLNHSDLLDIIMDFCRISKPQRPTVKETLSKLNIQQWTWQKIRNELRSPTLGISSTSLDDMARFDFRDTPEKAFGRISSLLEGTEYLDKTHATFAHLRSVMAYTKQFNVRRKLYVSPLSSFNEKFYSGGILFQCLFDTKRRDVLAAGGRYDRLIADHQPKVQGHFTGCHAVGVNLGWDRLVTSMARYSKPSGKSSFLKKATEEELQGHWAGRRCDVLVASFDKTVLRSSGVKILAELWAHDLSAELAVDARSPEQLLANYRDDKHCWIIIIKHEASGTGKPDLKIKNMLRKEDTDLRSSDLISYLRAEIRERDHREGVQARSLQRLMFGVGHGGVAEGGSSGGGEHKNSVQVLVAQHRSKKSNKWSVVESAQARARALLESYAACPIAAVETRDDLMDGIKATRLSDPDSWRKVVQSAPLADRAYLQQLHDLLLRYAAKWKEEENMSAVEEGGGMAFVYNFRSGSCFLYDLSL</sequence>
<dbReference type="InterPro" id="IPR036621">
    <property type="entry name" value="Anticodon-bd_dom_sf"/>
</dbReference>
<keyword evidence="2" id="KW-0723">Serine/threonine-protein kinase</keyword>
<dbReference type="EMBL" id="MU001681">
    <property type="protein sequence ID" value="KAF2457267.1"/>
    <property type="molecule type" value="Genomic_DNA"/>
</dbReference>
<dbReference type="InterPro" id="IPR050339">
    <property type="entry name" value="CC_SR_Kinase"/>
</dbReference>
<proteinExistence type="inferred from homology"/>
<dbReference type="EC" id="2.7.11.1" evidence="1"/>
<keyword evidence="5" id="KW-0418">Kinase</keyword>
<dbReference type="PANTHER" id="PTHR11042:SF136">
    <property type="entry name" value="EIF-2-ALPHA KINASE GCN2"/>
    <property type="match status" value="1"/>
</dbReference>
<dbReference type="FunFam" id="1.10.510.10:FF:000821">
    <property type="entry name" value="Serine/threonine-protein kinase gcn2"/>
    <property type="match status" value="1"/>
</dbReference>
<feature type="domain" description="Protein kinase" evidence="15">
    <location>
        <begin position="482"/>
        <end position="853"/>
    </location>
</feature>
<keyword evidence="4 11" id="KW-0547">Nucleotide-binding</keyword>
<feature type="compositionally biased region" description="Polar residues" evidence="14">
    <location>
        <begin position="623"/>
        <end position="638"/>
    </location>
</feature>
<dbReference type="SMART" id="SM00220">
    <property type="entry name" value="S_TKc"/>
    <property type="match status" value="2"/>
</dbReference>
<dbReference type="InterPro" id="IPR008271">
    <property type="entry name" value="Ser/Thr_kinase_AS"/>
</dbReference>
<evidence type="ECO:0000256" key="6">
    <source>
        <dbReference type="ARBA" id="ARBA00022840"/>
    </source>
</evidence>
<dbReference type="Gene3D" id="3.30.930.10">
    <property type="entry name" value="Bira Bifunctional Protein, Domain 2"/>
    <property type="match status" value="1"/>
</dbReference>